<keyword evidence="2" id="KW-0274">FAD</keyword>
<evidence type="ECO:0000256" key="2">
    <source>
        <dbReference type="ARBA" id="ARBA00022827"/>
    </source>
</evidence>
<name>A0A370HPX9_9NOCA</name>
<reference evidence="6 7" key="1">
    <citation type="submission" date="2018-07" db="EMBL/GenBank/DDBJ databases">
        <title>Genomic Encyclopedia of Type Strains, Phase IV (KMG-IV): sequencing the most valuable type-strain genomes for metagenomic binning, comparative biology and taxonomic classification.</title>
        <authorList>
            <person name="Goeker M."/>
        </authorList>
    </citation>
    <scope>NUCLEOTIDE SEQUENCE [LARGE SCALE GENOMIC DNA]</scope>
    <source>
        <strain evidence="6 7">DSM 44290</strain>
    </source>
</reference>
<evidence type="ECO:0000256" key="1">
    <source>
        <dbReference type="ARBA" id="ARBA00022630"/>
    </source>
</evidence>
<dbReference type="InterPro" id="IPR036188">
    <property type="entry name" value="FAD/NAD-bd_sf"/>
</dbReference>
<keyword evidence="7" id="KW-1185">Reference proteome</keyword>
<dbReference type="Gene3D" id="3.50.50.60">
    <property type="entry name" value="FAD/NAD(P)-binding domain"/>
    <property type="match status" value="1"/>
</dbReference>
<dbReference type="Pfam" id="PF13450">
    <property type="entry name" value="NAD_binding_8"/>
    <property type="match status" value="1"/>
</dbReference>
<accession>A0A370HPX9</accession>
<keyword evidence="4" id="KW-0503">Monooxygenase</keyword>
<comment type="caution">
    <text evidence="6">The sequence shown here is derived from an EMBL/GenBank/DDBJ whole genome shotgun (WGS) entry which is preliminary data.</text>
</comment>
<dbReference type="GO" id="GO:0071949">
    <property type="term" value="F:FAD binding"/>
    <property type="evidence" value="ECO:0007669"/>
    <property type="project" value="InterPro"/>
</dbReference>
<dbReference type="PRINTS" id="PR00420">
    <property type="entry name" value="RNGMNOXGNASE"/>
</dbReference>
<feature type="domain" description="FAD-binding" evidence="5">
    <location>
        <begin position="122"/>
        <end position="221"/>
    </location>
</feature>
<dbReference type="RefSeq" id="WP_211335982.1">
    <property type="nucleotide sequence ID" value="NZ_QQBC01000015.1"/>
</dbReference>
<keyword evidence="3" id="KW-0560">Oxidoreductase</keyword>
<dbReference type="PANTHER" id="PTHR47178">
    <property type="entry name" value="MONOOXYGENASE, FAD-BINDING"/>
    <property type="match status" value="1"/>
</dbReference>
<dbReference type="Pfam" id="PF01494">
    <property type="entry name" value="FAD_binding_3"/>
    <property type="match status" value="2"/>
</dbReference>
<evidence type="ECO:0000256" key="3">
    <source>
        <dbReference type="ARBA" id="ARBA00023002"/>
    </source>
</evidence>
<sequence>MSNRAVPEDGVLVIGAGIGGLCLAQGLKRAGIPCAVYERDESPQSRLQGYRLHIAALGIRALREVLPDELYARFEATSLRPRPIVPRFDDQLVLRAITEFPEPGVNVNRMTLRHILLSELDDVHFGKRLTRFDSDNDGVTAYFADGATARGRVLVGADGVHSPVRRQYLPHARIEDTGLRQLYGKIPLNERTRPLFDDEMHAVFSMILGPDHTLVGVAPVAHPEPFMTCSVGLRSERIGLSDEELATLSGGQLRELALKQVDGWHPRVRAMVSNWALETVFPLVIRTSVPFAQWTPSRVTLLGDAVHAMSPAAGAGANAALRDGAALAAALSAGPDEAVARGAIAAYEEAMTSHGFAAVRESATNGHQFLGQNPLPV</sequence>
<dbReference type="SUPFAM" id="SSF51905">
    <property type="entry name" value="FAD/NAD(P)-binding domain"/>
    <property type="match status" value="1"/>
</dbReference>
<dbReference type="AlphaFoldDB" id="A0A370HPX9"/>
<evidence type="ECO:0000313" key="7">
    <source>
        <dbReference type="Proteomes" id="UP000254869"/>
    </source>
</evidence>
<dbReference type="EMBL" id="QQBC01000015">
    <property type="protein sequence ID" value="RDI60380.1"/>
    <property type="molecule type" value="Genomic_DNA"/>
</dbReference>
<feature type="domain" description="FAD-binding" evidence="5">
    <location>
        <begin position="293"/>
        <end position="361"/>
    </location>
</feature>
<dbReference type="InterPro" id="IPR002938">
    <property type="entry name" value="FAD-bd"/>
</dbReference>
<evidence type="ECO:0000313" key="6">
    <source>
        <dbReference type="EMBL" id="RDI60380.1"/>
    </source>
</evidence>
<organism evidence="6 7">
    <name type="scientific">Nocardia pseudobrasiliensis</name>
    <dbReference type="NCBI Taxonomy" id="45979"/>
    <lineage>
        <taxon>Bacteria</taxon>
        <taxon>Bacillati</taxon>
        <taxon>Actinomycetota</taxon>
        <taxon>Actinomycetes</taxon>
        <taxon>Mycobacteriales</taxon>
        <taxon>Nocardiaceae</taxon>
        <taxon>Nocardia</taxon>
    </lineage>
</organism>
<dbReference type="PANTHER" id="PTHR47178:SF6">
    <property type="entry name" value="FAD-BINDING DOMAIN-CONTAINING PROTEIN"/>
    <property type="match status" value="1"/>
</dbReference>
<gene>
    <name evidence="6" type="ORF">DFR76_1158</name>
</gene>
<dbReference type="GO" id="GO:0004497">
    <property type="term" value="F:monooxygenase activity"/>
    <property type="evidence" value="ECO:0007669"/>
    <property type="project" value="UniProtKB-KW"/>
</dbReference>
<dbReference type="STRING" id="1210086.GCA_001613105_05977"/>
<protein>
    <submittedName>
        <fullName evidence="6">2-polyprenyl-6-methoxyphenol hydroxylase-like FAD-dependent oxidoreductase</fullName>
    </submittedName>
</protein>
<evidence type="ECO:0000259" key="5">
    <source>
        <dbReference type="Pfam" id="PF01494"/>
    </source>
</evidence>
<keyword evidence="1" id="KW-0285">Flavoprotein</keyword>
<evidence type="ECO:0000256" key="4">
    <source>
        <dbReference type="ARBA" id="ARBA00023033"/>
    </source>
</evidence>
<dbReference type="Proteomes" id="UP000254869">
    <property type="component" value="Unassembled WGS sequence"/>
</dbReference>
<proteinExistence type="predicted"/>